<organism evidence="2 3">
    <name type="scientific">Streptomyces minutiscleroticus</name>
    <dbReference type="NCBI Taxonomy" id="68238"/>
    <lineage>
        <taxon>Bacteria</taxon>
        <taxon>Bacillati</taxon>
        <taxon>Actinomycetota</taxon>
        <taxon>Actinomycetes</taxon>
        <taxon>Kitasatosporales</taxon>
        <taxon>Streptomycetaceae</taxon>
        <taxon>Streptomyces</taxon>
    </lineage>
</organism>
<gene>
    <name evidence="2" type="ORF">GCM10010358_68700</name>
</gene>
<comment type="caution">
    <text evidence="2">The sequence shown here is derived from an EMBL/GenBank/DDBJ whole genome shotgun (WGS) entry which is preliminary data.</text>
</comment>
<sequence>MTEGRKSIRNIAALMGGTAAEQSLHHFISSSTWEWLPMRAALADYVTRVSPPQAWVVRPLFIPKAGEHSVGVGRQFVPGWGQEANGQLAFGTWAATDGGSIPLQWRLRLPESWLMEKSRRRKAEIPDSAEAETLDECATATALSTLSLSGAPLRPIVLDTEAGDLHEVLRPFATSRAPVLVRVGERTRLVVADRAMPGYRAGSFPARSIMESVRALRRPVEWEDPTAGSRRRTTFAAAIRVQLPQQVSRAIPTALVGSQSDLLLIGEWHDDAKTPTALWCAASTTSSVSDLLRLSRLRLQVAQDERQVAEHVGVRDFEGRSFRGWHRHMTLASAAHAVSVLSPLIDTEWDYARHMSA</sequence>
<accession>A0A918U828</accession>
<feature type="domain" description="Transposase IS701-like DDE" evidence="1">
    <location>
        <begin position="3"/>
        <end position="237"/>
    </location>
</feature>
<dbReference type="InterPro" id="IPR039365">
    <property type="entry name" value="IS701-like"/>
</dbReference>
<dbReference type="PANTHER" id="PTHR33627">
    <property type="entry name" value="TRANSPOSASE"/>
    <property type="match status" value="1"/>
</dbReference>
<dbReference type="EMBL" id="BMVU01000056">
    <property type="protein sequence ID" value="GGY05541.1"/>
    <property type="molecule type" value="Genomic_DNA"/>
</dbReference>
<evidence type="ECO:0000259" key="1">
    <source>
        <dbReference type="Pfam" id="PF13546"/>
    </source>
</evidence>
<evidence type="ECO:0000313" key="2">
    <source>
        <dbReference type="EMBL" id="GGY05541.1"/>
    </source>
</evidence>
<proteinExistence type="predicted"/>
<protein>
    <submittedName>
        <fullName evidence="2">ISXo8 transposase</fullName>
    </submittedName>
</protein>
<dbReference type="AlphaFoldDB" id="A0A918U828"/>
<dbReference type="PANTHER" id="PTHR33627:SF1">
    <property type="entry name" value="TRANSPOSASE"/>
    <property type="match status" value="1"/>
</dbReference>
<dbReference type="InterPro" id="IPR038721">
    <property type="entry name" value="IS701-like_DDE_dom"/>
</dbReference>
<dbReference type="Proteomes" id="UP000619244">
    <property type="component" value="Unassembled WGS sequence"/>
</dbReference>
<dbReference type="Pfam" id="PF13546">
    <property type="entry name" value="DDE_5"/>
    <property type="match status" value="1"/>
</dbReference>
<name>A0A918U828_9ACTN</name>
<keyword evidence="3" id="KW-1185">Reference proteome</keyword>
<evidence type="ECO:0000313" key="3">
    <source>
        <dbReference type="Proteomes" id="UP000619244"/>
    </source>
</evidence>
<reference evidence="2" key="1">
    <citation type="journal article" date="2014" name="Int. J. Syst. Evol. Microbiol.">
        <title>Complete genome sequence of Corynebacterium casei LMG S-19264T (=DSM 44701T), isolated from a smear-ripened cheese.</title>
        <authorList>
            <consortium name="US DOE Joint Genome Institute (JGI-PGF)"/>
            <person name="Walter F."/>
            <person name="Albersmeier A."/>
            <person name="Kalinowski J."/>
            <person name="Ruckert C."/>
        </authorList>
    </citation>
    <scope>NUCLEOTIDE SEQUENCE</scope>
    <source>
        <strain evidence="2">JCM 4790</strain>
    </source>
</reference>
<reference evidence="2" key="2">
    <citation type="submission" date="2020-09" db="EMBL/GenBank/DDBJ databases">
        <authorList>
            <person name="Sun Q."/>
            <person name="Ohkuma M."/>
        </authorList>
    </citation>
    <scope>NUCLEOTIDE SEQUENCE</scope>
    <source>
        <strain evidence="2">JCM 4790</strain>
    </source>
</reference>